<evidence type="ECO:0008006" key="3">
    <source>
        <dbReference type="Google" id="ProtNLM"/>
    </source>
</evidence>
<reference evidence="1" key="1">
    <citation type="submission" date="2021-04" db="EMBL/GenBank/DDBJ databases">
        <title>Sinoanaerobacter chloroacetimidivorans sp. nov., an obligate anaerobic bacterium isolated from anaerobic sludge.</title>
        <authorList>
            <person name="Bao Y."/>
        </authorList>
    </citation>
    <scope>NUCLEOTIDE SEQUENCE</scope>
    <source>
        <strain evidence="1">BAD-6</strain>
    </source>
</reference>
<reference evidence="1" key="2">
    <citation type="submission" date="2021-04" db="EMBL/GenBank/DDBJ databases">
        <authorList>
            <person name="Liu J."/>
        </authorList>
    </citation>
    <scope>NUCLEOTIDE SEQUENCE</scope>
    <source>
        <strain evidence="1">BAD-6</strain>
    </source>
</reference>
<dbReference type="AlphaFoldDB" id="A0A8J7W399"/>
<accession>A0A8J7W399</accession>
<proteinExistence type="predicted"/>
<evidence type="ECO:0000313" key="2">
    <source>
        <dbReference type="Proteomes" id="UP000675664"/>
    </source>
</evidence>
<comment type="caution">
    <text evidence="1">The sequence shown here is derived from an EMBL/GenBank/DDBJ whole genome shotgun (WGS) entry which is preliminary data.</text>
</comment>
<keyword evidence="2" id="KW-1185">Reference proteome</keyword>
<sequence>MNVTSKKEKNYFKSQLSKVNYNPSRFQLMIGEDKFLFGVISANDCEAPFGKLMQYKTIYDTLRDLDWKTKLSFNKAIKYAYAESIQKDFSLIKTESDKEILAFYYIENALFRTLSLWDMLAQLYRLFYNIDLPKEKVYYKQIFDPKLKHCDKFKTKATEIYEYLGQVNDIDCEGEWKGNHNFCNVLRNQMTHRNSPNVAVMSDYDLNLKHHPIFLLKRIIEDYVAVSQYIKDILDGI</sequence>
<gene>
    <name evidence="1" type="ORF">KCX82_11920</name>
</gene>
<name>A0A8J7W399_9FIRM</name>
<dbReference type="Proteomes" id="UP000675664">
    <property type="component" value="Unassembled WGS sequence"/>
</dbReference>
<protein>
    <recommendedName>
        <fullName evidence="3">Cthe-2314-like HEPN domain-containing protein</fullName>
    </recommendedName>
</protein>
<dbReference type="EMBL" id="JAGSND010000007">
    <property type="protein sequence ID" value="MBR0598588.1"/>
    <property type="molecule type" value="Genomic_DNA"/>
</dbReference>
<organism evidence="1 2">
    <name type="scientific">Sinanaerobacter chloroacetimidivorans</name>
    <dbReference type="NCBI Taxonomy" id="2818044"/>
    <lineage>
        <taxon>Bacteria</taxon>
        <taxon>Bacillati</taxon>
        <taxon>Bacillota</taxon>
        <taxon>Clostridia</taxon>
        <taxon>Peptostreptococcales</taxon>
        <taxon>Anaerovoracaceae</taxon>
        <taxon>Sinanaerobacter</taxon>
    </lineage>
</organism>
<dbReference type="RefSeq" id="WP_227018708.1">
    <property type="nucleotide sequence ID" value="NZ_JAGSND010000007.1"/>
</dbReference>
<evidence type="ECO:0000313" key="1">
    <source>
        <dbReference type="EMBL" id="MBR0598588.1"/>
    </source>
</evidence>